<evidence type="ECO:0000256" key="1">
    <source>
        <dbReference type="SAM" id="Phobius"/>
    </source>
</evidence>
<evidence type="ECO:0000313" key="2">
    <source>
        <dbReference type="EMBL" id="EGC30755.1"/>
    </source>
</evidence>
<dbReference type="SUPFAM" id="SSF47769">
    <property type="entry name" value="SAM/Pointed domain"/>
    <property type="match status" value="1"/>
</dbReference>
<organism evidence="2 3">
    <name type="scientific">Dictyostelium purpureum</name>
    <name type="common">Slime mold</name>
    <dbReference type="NCBI Taxonomy" id="5786"/>
    <lineage>
        <taxon>Eukaryota</taxon>
        <taxon>Amoebozoa</taxon>
        <taxon>Evosea</taxon>
        <taxon>Eumycetozoa</taxon>
        <taxon>Dictyostelia</taxon>
        <taxon>Dictyosteliales</taxon>
        <taxon>Dictyosteliaceae</taxon>
        <taxon>Dictyostelium</taxon>
    </lineage>
</organism>
<dbReference type="InParanoid" id="F0ZZ77"/>
<reference evidence="3" key="1">
    <citation type="journal article" date="2011" name="Genome Biol.">
        <title>Comparative genomics of the social amoebae Dictyostelium discoideum and Dictyostelium purpureum.</title>
        <authorList>
            <consortium name="US DOE Joint Genome Institute (JGI-PGF)"/>
            <person name="Sucgang R."/>
            <person name="Kuo A."/>
            <person name="Tian X."/>
            <person name="Salerno W."/>
            <person name="Parikh A."/>
            <person name="Feasley C.L."/>
            <person name="Dalin E."/>
            <person name="Tu H."/>
            <person name="Huang E."/>
            <person name="Barry K."/>
            <person name="Lindquist E."/>
            <person name="Shapiro H."/>
            <person name="Bruce D."/>
            <person name="Schmutz J."/>
            <person name="Salamov A."/>
            <person name="Fey P."/>
            <person name="Gaudet P."/>
            <person name="Anjard C."/>
            <person name="Babu M.M."/>
            <person name="Basu S."/>
            <person name="Bushmanova Y."/>
            <person name="van der Wel H."/>
            <person name="Katoh-Kurasawa M."/>
            <person name="Dinh C."/>
            <person name="Coutinho P.M."/>
            <person name="Saito T."/>
            <person name="Elias M."/>
            <person name="Schaap P."/>
            <person name="Kay R.R."/>
            <person name="Henrissat B."/>
            <person name="Eichinger L."/>
            <person name="Rivero F."/>
            <person name="Putnam N.H."/>
            <person name="West C.M."/>
            <person name="Loomis W.F."/>
            <person name="Chisholm R.L."/>
            <person name="Shaulsky G."/>
            <person name="Strassmann J.E."/>
            <person name="Queller D.C."/>
            <person name="Kuspa A."/>
            <person name="Grigoriev I.V."/>
        </authorList>
    </citation>
    <scope>NUCLEOTIDE SEQUENCE [LARGE SCALE GENOMIC DNA]</scope>
    <source>
        <strain evidence="3">QSDP1</strain>
    </source>
</reference>
<sequence length="465" mass="52975">MDKNLNKVESVNTDKIDKYSIEIDSDKVYSYEYIQNISSNLKTIKVENILEKDYGKYLSNLLEREYSRNMIFQNLKNSLKGHITTFESLDKFYIEFVKSLINLNDRCSDEKYQPKTNQDILDFIQEIKEKHQDLQNGAVEGLKSIKEGTKIEDPPINWDVTKVSNFFKSKKIDPKHIKIMEKHKIDGEVLKFKYEKNDFDDLRKCGMVIGELTKIKIISEELFGTNSSKIVHVREKNGKDYFLKKKKMDRIEKICKALVSGGAILAGTTLLVVGVVLSPITCGMSIVGIAAGVAALSIGVGSILGGVTGVILTSKISYKETKEAIQQLEELEKIIGTMVKIANLGENKEISTKLIQNLTNLKDKQLDFNKIFCNICHQMVNDPLILPYNDASFNYEIYCKECIHGHYKNNCTNSFNVPSPFKRMFNLQDLIEVSYETKNRLEQAKKDIVEINKNLLDLGLSESLD</sequence>
<keyword evidence="1" id="KW-0812">Transmembrane</keyword>
<dbReference type="eggNOG" id="ENOG502RII1">
    <property type="taxonomic scope" value="Eukaryota"/>
</dbReference>
<dbReference type="RefSeq" id="XP_003292716.1">
    <property type="nucleotide sequence ID" value="XM_003292668.1"/>
</dbReference>
<feature type="transmembrane region" description="Helical" evidence="1">
    <location>
        <begin position="286"/>
        <end position="312"/>
    </location>
</feature>
<dbReference type="Gene3D" id="1.10.150.50">
    <property type="entry name" value="Transcription Factor, Ets-1"/>
    <property type="match status" value="1"/>
</dbReference>
<proteinExistence type="predicted"/>
<keyword evidence="3" id="KW-1185">Reference proteome</keyword>
<dbReference type="VEuPathDB" id="AmoebaDB:DICPUDRAFT_83327"/>
<name>F0ZZ77_DICPU</name>
<accession>F0ZZ77</accession>
<protein>
    <recommendedName>
        <fullName evidence="4">SAM domain-containing protein</fullName>
    </recommendedName>
</protein>
<dbReference type="InterPro" id="IPR013761">
    <property type="entry name" value="SAM/pointed_sf"/>
</dbReference>
<dbReference type="EMBL" id="GL871303">
    <property type="protein sequence ID" value="EGC30755.1"/>
    <property type="molecule type" value="Genomic_DNA"/>
</dbReference>
<keyword evidence="1" id="KW-1133">Transmembrane helix</keyword>
<dbReference type="GeneID" id="10508743"/>
<dbReference type="KEGG" id="dpp:DICPUDRAFT_83327"/>
<dbReference type="FunCoup" id="F0ZZ77">
    <property type="interactions" value="937"/>
</dbReference>
<keyword evidence="1" id="KW-0472">Membrane</keyword>
<gene>
    <name evidence="2" type="ORF">DICPUDRAFT_83327</name>
</gene>
<dbReference type="Proteomes" id="UP000001064">
    <property type="component" value="Unassembled WGS sequence"/>
</dbReference>
<evidence type="ECO:0008006" key="4">
    <source>
        <dbReference type="Google" id="ProtNLM"/>
    </source>
</evidence>
<dbReference type="AlphaFoldDB" id="F0ZZ77"/>
<feature type="transmembrane region" description="Helical" evidence="1">
    <location>
        <begin position="254"/>
        <end position="280"/>
    </location>
</feature>
<evidence type="ECO:0000313" key="3">
    <source>
        <dbReference type="Proteomes" id="UP000001064"/>
    </source>
</evidence>